<feature type="compositionally biased region" description="Low complexity" evidence="1">
    <location>
        <begin position="596"/>
        <end position="615"/>
    </location>
</feature>
<accession>A0A9P4YCP6</accession>
<feature type="compositionally biased region" description="Polar residues" evidence="1">
    <location>
        <begin position="347"/>
        <end position="362"/>
    </location>
</feature>
<dbReference type="GeneID" id="63839591"/>
<dbReference type="RefSeq" id="XP_040781624.1">
    <property type="nucleotide sequence ID" value="XM_040922462.1"/>
</dbReference>
<dbReference type="Pfam" id="PF00795">
    <property type="entry name" value="CN_hydrolase"/>
    <property type="match status" value="1"/>
</dbReference>
<gene>
    <name evidence="3" type="ORF">M406DRAFT_349331</name>
</gene>
<protein>
    <submittedName>
        <fullName evidence="3">Carbon-nitrogen hydrolase</fullName>
    </submittedName>
</protein>
<comment type="caution">
    <text evidence="3">The sequence shown here is derived from an EMBL/GenBank/DDBJ whole genome shotgun (WGS) entry which is preliminary data.</text>
</comment>
<dbReference type="CDD" id="cd07566">
    <property type="entry name" value="ScNTA1_like"/>
    <property type="match status" value="1"/>
</dbReference>
<feature type="region of interest" description="Disordered" evidence="1">
    <location>
        <begin position="649"/>
        <end position="700"/>
    </location>
</feature>
<evidence type="ECO:0000313" key="4">
    <source>
        <dbReference type="Proteomes" id="UP000803844"/>
    </source>
</evidence>
<dbReference type="Proteomes" id="UP000803844">
    <property type="component" value="Unassembled WGS sequence"/>
</dbReference>
<dbReference type="GO" id="GO:0030163">
    <property type="term" value="P:protein catabolic process"/>
    <property type="evidence" value="ECO:0007669"/>
    <property type="project" value="TreeGrafter"/>
</dbReference>
<feature type="compositionally biased region" description="Polar residues" evidence="1">
    <location>
        <begin position="671"/>
        <end position="682"/>
    </location>
</feature>
<feature type="region of interest" description="Disordered" evidence="1">
    <location>
        <begin position="537"/>
        <end position="635"/>
    </location>
</feature>
<dbReference type="InterPro" id="IPR036526">
    <property type="entry name" value="C-N_Hydrolase_sf"/>
</dbReference>
<evidence type="ECO:0000256" key="1">
    <source>
        <dbReference type="SAM" id="MobiDB-lite"/>
    </source>
</evidence>
<dbReference type="InterPro" id="IPR039703">
    <property type="entry name" value="Nta1"/>
</dbReference>
<dbReference type="PANTHER" id="PTHR11750:SF26">
    <property type="entry name" value="PROTEIN N-TERMINAL AMIDASE"/>
    <property type="match status" value="1"/>
</dbReference>
<feature type="region of interest" description="Disordered" evidence="1">
    <location>
        <begin position="338"/>
        <end position="386"/>
    </location>
</feature>
<dbReference type="SUPFAM" id="SSF56317">
    <property type="entry name" value="Carbon-nitrogen hydrolase"/>
    <property type="match status" value="1"/>
</dbReference>
<dbReference type="PROSITE" id="PS50263">
    <property type="entry name" value="CN_HYDROLASE"/>
    <property type="match status" value="1"/>
</dbReference>
<feature type="compositionally biased region" description="Polar residues" evidence="1">
    <location>
        <begin position="568"/>
        <end position="577"/>
    </location>
</feature>
<evidence type="ECO:0000259" key="2">
    <source>
        <dbReference type="PROSITE" id="PS50263"/>
    </source>
</evidence>
<evidence type="ECO:0000313" key="3">
    <source>
        <dbReference type="EMBL" id="KAF3770663.1"/>
    </source>
</evidence>
<feature type="region of interest" description="Disordered" evidence="1">
    <location>
        <begin position="400"/>
        <end position="429"/>
    </location>
</feature>
<dbReference type="PANTHER" id="PTHR11750">
    <property type="entry name" value="PROTEIN N-TERMINAL AMIDASE"/>
    <property type="match status" value="1"/>
</dbReference>
<dbReference type="Gene3D" id="3.60.110.10">
    <property type="entry name" value="Carbon-nitrogen hydrolase"/>
    <property type="match status" value="1"/>
</dbReference>
<organism evidence="3 4">
    <name type="scientific">Cryphonectria parasitica (strain ATCC 38755 / EP155)</name>
    <dbReference type="NCBI Taxonomy" id="660469"/>
    <lineage>
        <taxon>Eukaryota</taxon>
        <taxon>Fungi</taxon>
        <taxon>Dikarya</taxon>
        <taxon>Ascomycota</taxon>
        <taxon>Pezizomycotina</taxon>
        <taxon>Sordariomycetes</taxon>
        <taxon>Sordariomycetidae</taxon>
        <taxon>Diaporthales</taxon>
        <taxon>Cryphonectriaceae</taxon>
        <taxon>Cryphonectria-Endothia species complex</taxon>
        <taxon>Cryphonectria</taxon>
    </lineage>
</organism>
<dbReference type="OrthoDB" id="201515at2759"/>
<keyword evidence="4" id="KW-1185">Reference proteome</keyword>
<dbReference type="AlphaFoldDB" id="A0A9P4YCP6"/>
<feature type="compositionally biased region" description="Polar residues" evidence="1">
    <location>
        <begin position="651"/>
        <end position="661"/>
    </location>
</feature>
<dbReference type="GO" id="GO:0008418">
    <property type="term" value="F:protein-N-terminal asparagine amidohydrolase activity"/>
    <property type="evidence" value="ECO:0007669"/>
    <property type="project" value="InterPro"/>
</dbReference>
<keyword evidence="3" id="KW-0378">Hydrolase</keyword>
<proteinExistence type="predicted"/>
<feature type="compositionally biased region" description="Polar residues" evidence="1">
    <location>
        <begin position="459"/>
        <end position="476"/>
    </location>
</feature>
<feature type="compositionally biased region" description="Basic and acidic residues" evidence="1">
    <location>
        <begin position="586"/>
        <end position="595"/>
    </location>
</feature>
<sequence length="805" mass="88034">MRIACLQFAPQVGDTDNNLNRADAVLAKASQDDLDSLDLMVLPELAFSGWNFQSPEDIAPYLEPSGSGISSLWARTVALKHNTSVLVGYPEKVDVSGHHQAHPEFYNSAILVNGDGETVANYRKTFLYRLDEAWADEGQGFFGGQISGLGNTAIGICTDINPYRLEAPWHAFEFAFHILEVRASLVIVTMAWITGDDCEHFTQFPGEPDMEALAYWAQRLEPVIRDESRDEIVIVFCNRTGIEGDAVYSGTSAVIGIHQGEVNVYGLLGRGVKDLLVVDTDDPPLAKLILRKENCHLNVPEHETNKHGGQSSAVDSVLLTPFPIDPDDRTPINAPVAESLEDKQSEYHQTSRAGESVTNTHTILARPSSPKSRNVSRVGRPRRRLSSADLAATALDWRDAAQQQEHRRLSVSPRPEFPKPRSASLSSRYPGMDDELLERALDFYLQSIALDARDELVASSENESLSKSTRNTSQGSMREDAVRPTSHQRCLSSGPAGRSASVDGTMRNPVEDVVVRLDHQKAHAKLWEEISRLVEEHVGPGESSEDLRGRRRSRGADMARVSSRTKDGSSPTLSSPARSRYGQVHSRSDVSRQARPESPSMSTSRRTSPTQTTPRVNVPIRSVKDPSLGPPADPDDEIVAEIIFRRPNCATGDNRSAPSRESSARVHDHGSTSPGKHSQQCLASDDESEKTPTIARPVTARQQDLTSLALQTSVHDLDDELQAPHLSTASLDTLSSYEASPVTPPPPGSFEPRTPKAMILGLDCPAAVHPPTINHVAMAWAGYPGPSLSERIADHSDERPRSALL</sequence>
<dbReference type="EMBL" id="MU032344">
    <property type="protein sequence ID" value="KAF3770663.1"/>
    <property type="molecule type" value="Genomic_DNA"/>
</dbReference>
<feature type="domain" description="CN hydrolase" evidence="2">
    <location>
        <begin position="1"/>
        <end position="282"/>
    </location>
</feature>
<feature type="region of interest" description="Disordered" evidence="1">
    <location>
        <begin position="458"/>
        <end position="505"/>
    </location>
</feature>
<dbReference type="GO" id="GO:0070773">
    <property type="term" value="F:protein-N-terminal glutamine amidohydrolase activity"/>
    <property type="evidence" value="ECO:0007669"/>
    <property type="project" value="InterPro"/>
</dbReference>
<reference evidence="3" key="1">
    <citation type="journal article" date="2020" name="Phytopathology">
        <title>Genome sequence of the chestnut blight fungus Cryphonectria parasitica EP155: A fundamental resource for an archetypical invasive plant pathogen.</title>
        <authorList>
            <person name="Crouch J.A."/>
            <person name="Dawe A."/>
            <person name="Aerts A."/>
            <person name="Barry K."/>
            <person name="Churchill A.C.L."/>
            <person name="Grimwood J."/>
            <person name="Hillman B."/>
            <person name="Milgroom M.G."/>
            <person name="Pangilinan J."/>
            <person name="Smith M."/>
            <person name="Salamov A."/>
            <person name="Schmutz J."/>
            <person name="Yadav J."/>
            <person name="Grigoriev I.V."/>
            <person name="Nuss D."/>
        </authorList>
    </citation>
    <scope>NUCLEOTIDE SEQUENCE</scope>
    <source>
        <strain evidence="3">EP155</strain>
    </source>
</reference>
<dbReference type="InterPro" id="IPR003010">
    <property type="entry name" value="C-N_Hydrolase"/>
</dbReference>
<name>A0A9P4YCP6_CRYP1</name>